<name>A0A133UDQ7_9EURY</name>
<feature type="compositionally biased region" description="Basic residues" evidence="1">
    <location>
        <begin position="32"/>
        <end position="42"/>
    </location>
</feature>
<keyword evidence="2" id="KW-0472">Membrane</keyword>
<keyword evidence="5" id="KW-1185">Reference proteome</keyword>
<evidence type="ECO:0000313" key="5">
    <source>
        <dbReference type="Proteomes" id="UP000070284"/>
    </source>
</evidence>
<keyword evidence="2" id="KW-1133">Transmembrane helix</keyword>
<dbReference type="Pfam" id="PF18902">
    <property type="entry name" value="DUF5658"/>
    <property type="match status" value="1"/>
</dbReference>
<keyword evidence="2" id="KW-0812">Transmembrane</keyword>
<feature type="region of interest" description="Disordered" evidence="1">
    <location>
        <begin position="1"/>
        <end position="97"/>
    </location>
</feature>
<organism evidence="4 5">
    <name type="scientific">candidate division MSBL1 archaeon SCGC-AAA259E19</name>
    <dbReference type="NCBI Taxonomy" id="1698264"/>
    <lineage>
        <taxon>Archaea</taxon>
        <taxon>Methanobacteriati</taxon>
        <taxon>Methanobacteriota</taxon>
        <taxon>candidate division MSBL1</taxon>
    </lineage>
</organism>
<accession>A0A133UDQ7</accession>
<feature type="compositionally biased region" description="Basic and acidic residues" evidence="1">
    <location>
        <begin position="57"/>
        <end position="97"/>
    </location>
</feature>
<protein>
    <recommendedName>
        <fullName evidence="3">DUF5658 domain-containing protein</fullName>
    </recommendedName>
</protein>
<reference evidence="4 5" key="1">
    <citation type="journal article" date="2016" name="Sci. Rep.">
        <title>Metabolic traits of an uncultured archaeal lineage -MSBL1- from brine pools of the Red Sea.</title>
        <authorList>
            <person name="Mwirichia R."/>
            <person name="Alam I."/>
            <person name="Rashid M."/>
            <person name="Vinu M."/>
            <person name="Ba-Alawi W."/>
            <person name="Anthony Kamau A."/>
            <person name="Kamanda Ngugi D."/>
            <person name="Goker M."/>
            <person name="Klenk H.P."/>
            <person name="Bajic V."/>
            <person name="Stingl U."/>
        </authorList>
    </citation>
    <scope>NUCLEOTIDE SEQUENCE [LARGE SCALE GENOMIC DNA]</scope>
    <source>
        <strain evidence="4">SCGC-AAA259E19</strain>
    </source>
</reference>
<proteinExistence type="predicted"/>
<dbReference type="EMBL" id="LHXO01000166">
    <property type="protein sequence ID" value="KXA92347.1"/>
    <property type="molecule type" value="Genomic_DNA"/>
</dbReference>
<evidence type="ECO:0000256" key="2">
    <source>
        <dbReference type="SAM" id="Phobius"/>
    </source>
</evidence>
<sequence length="202" mass="23026">MSGKRSEDRLWLKRLEDGSGVKVMTESEMKKERRKKPKRRRYSTGVRKSEEGEEEGEKPSIRELTDQLEERKRDLERRGKGRKEPPSAPDRPVRGEGREGEMTISNLLWIPALLLYGFGDMATSFLVLGLGGTESNPLIGLLMELNGSLIWFALLKTVILTVLCLISFVFMEKEWRWFIPTALTGAGLYLVILNVSTILRLT</sequence>
<dbReference type="Proteomes" id="UP000070284">
    <property type="component" value="Unassembled WGS sequence"/>
</dbReference>
<feature type="transmembrane region" description="Helical" evidence="2">
    <location>
        <begin position="107"/>
        <end position="129"/>
    </location>
</feature>
<evidence type="ECO:0000259" key="3">
    <source>
        <dbReference type="Pfam" id="PF18902"/>
    </source>
</evidence>
<dbReference type="AlphaFoldDB" id="A0A133UDQ7"/>
<comment type="caution">
    <text evidence="4">The sequence shown here is derived from an EMBL/GenBank/DDBJ whole genome shotgun (WGS) entry which is preliminary data.</text>
</comment>
<evidence type="ECO:0000256" key="1">
    <source>
        <dbReference type="SAM" id="MobiDB-lite"/>
    </source>
</evidence>
<evidence type="ECO:0000313" key="4">
    <source>
        <dbReference type="EMBL" id="KXA92347.1"/>
    </source>
</evidence>
<feature type="transmembrane region" description="Helical" evidence="2">
    <location>
        <begin position="149"/>
        <end position="170"/>
    </location>
</feature>
<feature type="domain" description="DUF5658" evidence="3">
    <location>
        <begin position="112"/>
        <end position="198"/>
    </location>
</feature>
<feature type="compositionally biased region" description="Basic and acidic residues" evidence="1">
    <location>
        <begin position="1"/>
        <end position="31"/>
    </location>
</feature>
<dbReference type="InterPro" id="IPR043717">
    <property type="entry name" value="DUF5658"/>
</dbReference>
<feature type="transmembrane region" description="Helical" evidence="2">
    <location>
        <begin position="177"/>
        <end position="199"/>
    </location>
</feature>
<gene>
    <name evidence="4" type="ORF">AKJ65_07685</name>
</gene>